<dbReference type="EMBL" id="FOGM01000006">
    <property type="protein sequence ID" value="SER61043.1"/>
    <property type="molecule type" value="Genomic_DNA"/>
</dbReference>
<sequence length="82" mass="9093">MATVVDDYPLFYDATNEKGLSMAGLNFPENADFKPAKEGKTNVASLEFILWVLSQCETVAEVRSLCQNLNLTNDAFSKNFPV</sequence>
<dbReference type="SUPFAM" id="SSF56235">
    <property type="entry name" value="N-terminal nucleophile aminohydrolases (Ntn hydrolases)"/>
    <property type="match status" value="1"/>
</dbReference>
<dbReference type="GO" id="GO:0016787">
    <property type="term" value="F:hydrolase activity"/>
    <property type="evidence" value="ECO:0007669"/>
    <property type="project" value="UniProtKB-KW"/>
</dbReference>
<comment type="similarity">
    <text evidence="1">Belongs to the peptidase C59 family.</text>
</comment>
<gene>
    <name evidence="4" type="ORF">SAMN04487840_10635</name>
</gene>
<organism evidence="4 5">
    <name type="scientific">Streptococcus gallolyticus</name>
    <dbReference type="NCBI Taxonomy" id="315405"/>
    <lineage>
        <taxon>Bacteria</taxon>
        <taxon>Bacillati</taxon>
        <taxon>Bacillota</taxon>
        <taxon>Bacilli</taxon>
        <taxon>Lactobacillales</taxon>
        <taxon>Streptococcaceae</taxon>
        <taxon>Streptococcus</taxon>
    </lineage>
</organism>
<dbReference type="Proteomes" id="UP000182712">
    <property type="component" value="Unassembled WGS sequence"/>
</dbReference>
<dbReference type="AlphaFoldDB" id="A0A1H9QMS4"/>
<protein>
    <submittedName>
        <fullName evidence="4">Linear amide C-N hydrolases, choloylglycine hydrolase family</fullName>
    </submittedName>
</protein>
<dbReference type="Pfam" id="PF02275">
    <property type="entry name" value="CBAH"/>
    <property type="match status" value="1"/>
</dbReference>
<proteinExistence type="inferred from homology"/>
<dbReference type="Gene3D" id="3.60.60.10">
    <property type="entry name" value="Penicillin V Acylase, Chain A"/>
    <property type="match status" value="1"/>
</dbReference>
<reference evidence="4 5" key="1">
    <citation type="submission" date="2016-10" db="EMBL/GenBank/DDBJ databases">
        <authorList>
            <person name="de Groot N.N."/>
        </authorList>
    </citation>
    <scope>NUCLEOTIDE SEQUENCE [LARGE SCALE GENOMIC DNA]</scope>
    <source>
        <strain evidence="4 5">VTM2R47</strain>
    </source>
</reference>
<dbReference type="InterPro" id="IPR029055">
    <property type="entry name" value="Ntn_hydrolases_N"/>
</dbReference>
<dbReference type="InterPro" id="IPR029132">
    <property type="entry name" value="CBAH/NAAA_C"/>
</dbReference>
<keyword evidence="2 4" id="KW-0378">Hydrolase</keyword>
<name>A0A1H9QMS4_9STRE</name>
<dbReference type="PANTHER" id="PTHR35527:SF2">
    <property type="entry name" value="HYDROLASE"/>
    <property type="match status" value="1"/>
</dbReference>
<evidence type="ECO:0000313" key="4">
    <source>
        <dbReference type="EMBL" id="SER61043.1"/>
    </source>
</evidence>
<evidence type="ECO:0000256" key="2">
    <source>
        <dbReference type="ARBA" id="ARBA00022801"/>
    </source>
</evidence>
<evidence type="ECO:0000259" key="3">
    <source>
        <dbReference type="Pfam" id="PF02275"/>
    </source>
</evidence>
<feature type="domain" description="Choloylglycine hydrolase/NAAA C-terminal" evidence="3">
    <location>
        <begin position="1"/>
        <end position="77"/>
    </location>
</feature>
<evidence type="ECO:0000313" key="5">
    <source>
        <dbReference type="Proteomes" id="UP000182712"/>
    </source>
</evidence>
<dbReference type="InterPro" id="IPR052193">
    <property type="entry name" value="Peptidase_C59"/>
</dbReference>
<accession>A0A1H9QMS4</accession>
<evidence type="ECO:0000256" key="1">
    <source>
        <dbReference type="ARBA" id="ARBA00006625"/>
    </source>
</evidence>
<dbReference type="PANTHER" id="PTHR35527">
    <property type="entry name" value="CHOLOYLGLYCINE HYDROLASE"/>
    <property type="match status" value="1"/>
</dbReference>